<feature type="region of interest" description="Disordered" evidence="1">
    <location>
        <begin position="1"/>
        <end position="60"/>
    </location>
</feature>
<protein>
    <recommendedName>
        <fullName evidence="4">NK-tumor recognition protein</fullName>
    </recommendedName>
</protein>
<dbReference type="AlphaFoldDB" id="A0ABD0QJ53"/>
<gene>
    <name evidence="2" type="ORF">M9458_017936</name>
</gene>
<comment type="caution">
    <text evidence="2">The sequence shown here is derived from an EMBL/GenBank/DDBJ whole genome shotgun (WGS) entry which is preliminary data.</text>
</comment>
<dbReference type="EMBL" id="JAMKFB020000008">
    <property type="protein sequence ID" value="KAL0186266.1"/>
    <property type="molecule type" value="Genomic_DNA"/>
</dbReference>
<dbReference type="Proteomes" id="UP001529510">
    <property type="component" value="Unassembled WGS sequence"/>
</dbReference>
<feature type="non-terminal residue" evidence="2">
    <location>
        <position position="1"/>
    </location>
</feature>
<evidence type="ECO:0000256" key="1">
    <source>
        <dbReference type="SAM" id="MobiDB-lite"/>
    </source>
</evidence>
<reference evidence="2 3" key="1">
    <citation type="submission" date="2024-05" db="EMBL/GenBank/DDBJ databases">
        <title>Genome sequencing and assembly of Indian major carp, Cirrhinus mrigala (Hamilton, 1822).</title>
        <authorList>
            <person name="Mohindra V."/>
            <person name="Chowdhury L.M."/>
            <person name="Lal K."/>
            <person name="Jena J.K."/>
        </authorList>
    </citation>
    <scope>NUCLEOTIDE SEQUENCE [LARGE SCALE GENOMIC DNA]</scope>
    <source>
        <strain evidence="2">CM1030</strain>
        <tissue evidence="2">Blood</tissue>
    </source>
</reference>
<organism evidence="2 3">
    <name type="scientific">Cirrhinus mrigala</name>
    <name type="common">Mrigala</name>
    <dbReference type="NCBI Taxonomy" id="683832"/>
    <lineage>
        <taxon>Eukaryota</taxon>
        <taxon>Metazoa</taxon>
        <taxon>Chordata</taxon>
        <taxon>Craniata</taxon>
        <taxon>Vertebrata</taxon>
        <taxon>Euteleostomi</taxon>
        <taxon>Actinopterygii</taxon>
        <taxon>Neopterygii</taxon>
        <taxon>Teleostei</taxon>
        <taxon>Ostariophysi</taxon>
        <taxon>Cypriniformes</taxon>
        <taxon>Cyprinidae</taxon>
        <taxon>Labeoninae</taxon>
        <taxon>Labeonini</taxon>
        <taxon>Cirrhinus</taxon>
    </lineage>
</organism>
<evidence type="ECO:0000313" key="3">
    <source>
        <dbReference type="Proteomes" id="UP001529510"/>
    </source>
</evidence>
<feature type="compositionally biased region" description="Basic and acidic residues" evidence="1">
    <location>
        <begin position="23"/>
        <end position="60"/>
    </location>
</feature>
<keyword evidence="3" id="KW-1185">Reference proteome</keyword>
<evidence type="ECO:0000313" key="2">
    <source>
        <dbReference type="EMBL" id="KAL0186266.1"/>
    </source>
</evidence>
<feature type="non-terminal residue" evidence="2">
    <location>
        <position position="60"/>
    </location>
</feature>
<proteinExistence type="predicted"/>
<name>A0ABD0QJ53_CIRMR</name>
<sequence>KADGSIQKVSVSKAKSDVPPANHSDKNVAESPKAKPEVHSQPKNDAHIENNEIVVEKDEK</sequence>
<evidence type="ECO:0008006" key="4">
    <source>
        <dbReference type="Google" id="ProtNLM"/>
    </source>
</evidence>
<accession>A0ABD0QJ53</accession>